<feature type="region of interest" description="Disordered" evidence="1">
    <location>
        <begin position="693"/>
        <end position="810"/>
    </location>
</feature>
<feature type="compositionally biased region" description="Low complexity" evidence="1">
    <location>
        <begin position="790"/>
        <end position="799"/>
    </location>
</feature>
<feature type="compositionally biased region" description="Basic and acidic residues" evidence="1">
    <location>
        <begin position="141"/>
        <end position="150"/>
    </location>
</feature>
<feature type="compositionally biased region" description="Basic and acidic residues" evidence="1">
    <location>
        <begin position="324"/>
        <end position="336"/>
    </location>
</feature>
<gene>
    <name evidence="2" type="ORF">Vafri_3062</name>
</gene>
<dbReference type="EMBL" id="BNCO01000003">
    <property type="protein sequence ID" value="GIL45951.1"/>
    <property type="molecule type" value="Genomic_DNA"/>
</dbReference>
<evidence type="ECO:0000313" key="2">
    <source>
        <dbReference type="EMBL" id="GIL45951.1"/>
    </source>
</evidence>
<feature type="compositionally biased region" description="Low complexity" evidence="1">
    <location>
        <begin position="306"/>
        <end position="323"/>
    </location>
</feature>
<comment type="caution">
    <text evidence="2">The sequence shown here is derived from an EMBL/GenBank/DDBJ whole genome shotgun (WGS) entry which is preliminary data.</text>
</comment>
<sequence>MPFLVLAAGSTIVLALRLVSRFLRQRNRDSKEDDLFFPDEDVEASTRCQYGGIDAPCAGAPFESYSYTSGLEAHLPEQRPQYGSARVERTKLSKEDIQVLSGYLDAGASPPGESGCAIPATADLLSISSGEARRRAASVRKVRDWDDAGGSRDWTTDPDGGRAGSGSSHDASGGGGGHSDGEERRGMKDALQLSDGSSAASSPRRSSPRSQPASSNSGIKQVAKPQLNTGGSNGGCGSVTAATPAGDVRCTNGRAPSAGPLRAGSGAAADETSLGLQGCGSSVLANCSHGSGTDGSAPYRSCGTGTATLTSSSSPGTSQSTEGPELRSDTDSEKLRQRSQKHKQHREKEKQSRKGTPWGSEDVVAEVLAAGKVEQATAVAADRAMVSVVFAAQVEEVLRPGELPLALRSSSPPCVPPPPPPLPPTIVAIRTPDPQSLLAIQRQVDALRLQHLQRQAQALLAMPLASRGAQLASTNSAIAAAAALRSPSPASVRSGSVGSIGGNGGGGGALSSGTAASPSPCLGANNSGGGGGDWDSTEWATSGGGGQRSPTVGLPSDLRQHVDQLLEGMARRQQQQQILGRDGEATTGVAGGRSRLLQQRAAAVGDGDPAIRTAASASSALPRLSLTVGGCGSSGGGYVGNPAAAGAAACSPSVDNSCLPPTSAFATVQDLLFKSQLNSDKAETRQLQQVRADWEASQLHQGSGNGQVMQTSDGSNPWPLEAVQTALMSSLQKQPPAQSRQSFLQPQSGRSLLLQPQQQQQQQQQPAAFFAGAAGAAARGTRPHEVTVGQKQQQQQQQQPVLHVHPQPRPAAVAEATAQTLQKKQALPEQLYAGGPAAGQSPWTQQQQSYETARAIAMQAVLPPDYQMLWNSWSQRDTD</sequence>
<protein>
    <submittedName>
        <fullName evidence="2">Uncharacterized protein</fullName>
    </submittedName>
</protein>
<feature type="compositionally biased region" description="Low complexity" evidence="1">
    <location>
        <begin position="744"/>
        <end position="780"/>
    </location>
</feature>
<feature type="region of interest" description="Disordered" evidence="1">
    <location>
        <begin position="507"/>
        <end position="555"/>
    </location>
</feature>
<proteinExistence type="predicted"/>
<feature type="compositionally biased region" description="Polar residues" evidence="1">
    <location>
        <begin position="726"/>
        <end position="743"/>
    </location>
</feature>
<reference evidence="2" key="1">
    <citation type="journal article" date="2021" name="Proc. Natl. Acad. Sci. U.S.A.">
        <title>Three genomes in the algal genus Volvox reveal the fate of a haploid sex-determining region after a transition to homothallism.</title>
        <authorList>
            <person name="Yamamoto K."/>
            <person name="Hamaji T."/>
            <person name="Kawai-Toyooka H."/>
            <person name="Matsuzaki R."/>
            <person name="Takahashi F."/>
            <person name="Nishimura Y."/>
            <person name="Kawachi M."/>
            <person name="Noguchi H."/>
            <person name="Minakuchi Y."/>
            <person name="Umen J.G."/>
            <person name="Toyoda A."/>
            <person name="Nozaki H."/>
        </authorList>
    </citation>
    <scope>NUCLEOTIDE SEQUENCE</scope>
    <source>
        <strain evidence="2">NIES-3780</strain>
    </source>
</reference>
<feature type="region of interest" description="Disordered" evidence="1">
    <location>
        <begin position="133"/>
        <end position="235"/>
    </location>
</feature>
<accession>A0A8J4ATM5</accession>
<feature type="non-terminal residue" evidence="2">
    <location>
        <position position="879"/>
    </location>
</feature>
<evidence type="ECO:0000256" key="1">
    <source>
        <dbReference type="SAM" id="MobiDB-lite"/>
    </source>
</evidence>
<feature type="compositionally biased region" description="Low complexity" evidence="1">
    <location>
        <begin position="197"/>
        <end position="217"/>
    </location>
</feature>
<keyword evidence="3" id="KW-1185">Reference proteome</keyword>
<dbReference type="Proteomes" id="UP000747399">
    <property type="component" value="Unassembled WGS sequence"/>
</dbReference>
<feature type="compositionally biased region" description="Polar residues" evidence="1">
    <location>
        <begin position="698"/>
        <end position="715"/>
    </location>
</feature>
<feature type="compositionally biased region" description="Basic and acidic residues" evidence="1">
    <location>
        <begin position="179"/>
        <end position="188"/>
    </location>
</feature>
<name>A0A8J4ATM5_9CHLO</name>
<organism evidence="2 3">
    <name type="scientific">Volvox africanus</name>
    <dbReference type="NCBI Taxonomy" id="51714"/>
    <lineage>
        <taxon>Eukaryota</taxon>
        <taxon>Viridiplantae</taxon>
        <taxon>Chlorophyta</taxon>
        <taxon>core chlorophytes</taxon>
        <taxon>Chlorophyceae</taxon>
        <taxon>CS clade</taxon>
        <taxon>Chlamydomonadales</taxon>
        <taxon>Volvocaceae</taxon>
        <taxon>Volvox</taxon>
    </lineage>
</organism>
<dbReference type="AlphaFoldDB" id="A0A8J4ATM5"/>
<evidence type="ECO:0000313" key="3">
    <source>
        <dbReference type="Proteomes" id="UP000747399"/>
    </source>
</evidence>
<feature type="region of interest" description="Disordered" evidence="1">
    <location>
        <begin position="306"/>
        <end position="358"/>
    </location>
</feature>